<dbReference type="Proteomes" id="UP000178377">
    <property type="component" value="Unassembled WGS sequence"/>
</dbReference>
<dbReference type="PANTHER" id="PTHR28055">
    <property type="entry name" value="ALTERED INHERITANCE OF MITOCHONDRIA PROTEIN 41, MITOCHONDRIAL"/>
    <property type="match status" value="1"/>
</dbReference>
<evidence type="ECO:0008006" key="3">
    <source>
        <dbReference type="Google" id="ProtNLM"/>
    </source>
</evidence>
<dbReference type="InterPro" id="IPR023168">
    <property type="entry name" value="GatB_Yqey_C_2"/>
</dbReference>
<evidence type="ECO:0000313" key="2">
    <source>
        <dbReference type="Proteomes" id="UP000178377"/>
    </source>
</evidence>
<reference evidence="1 2" key="1">
    <citation type="journal article" date="2016" name="Nat. Commun.">
        <title>Thousands of microbial genomes shed light on interconnected biogeochemical processes in an aquifer system.</title>
        <authorList>
            <person name="Anantharaman K."/>
            <person name="Brown C.T."/>
            <person name="Hug L.A."/>
            <person name="Sharon I."/>
            <person name="Castelle C.J."/>
            <person name="Probst A.J."/>
            <person name="Thomas B.C."/>
            <person name="Singh A."/>
            <person name="Wilkins M.J."/>
            <person name="Karaoz U."/>
            <person name="Brodie E.L."/>
            <person name="Williams K.H."/>
            <person name="Hubbard S.S."/>
            <person name="Banfield J.F."/>
        </authorList>
    </citation>
    <scope>NUCLEOTIDE SEQUENCE [LARGE SCALE GENOMIC DNA]</scope>
</reference>
<dbReference type="SUPFAM" id="SSF89095">
    <property type="entry name" value="GatB/YqeY motif"/>
    <property type="match status" value="1"/>
</dbReference>
<name>A0A1F5PJT5_9BACT</name>
<protein>
    <recommendedName>
        <fullName evidence="3">Glutamyl-tRNA amidotransferase</fullName>
    </recommendedName>
</protein>
<accession>A0A1F5PJT5</accession>
<organism evidence="1 2">
    <name type="scientific">Candidatus Doudnabacteria bacterium RIFCSPHIGHO2_01_FULL_50_11</name>
    <dbReference type="NCBI Taxonomy" id="1817828"/>
    <lineage>
        <taxon>Bacteria</taxon>
        <taxon>Candidatus Doudnaibacteriota</taxon>
    </lineage>
</organism>
<gene>
    <name evidence="1" type="ORF">A2722_00030</name>
</gene>
<proteinExistence type="predicted"/>
<comment type="caution">
    <text evidence="1">The sequence shown here is derived from an EMBL/GenBank/DDBJ whole genome shotgun (WGS) entry which is preliminary data.</text>
</comment>
<dbReference type="EMBL" id="MFEO01000014">
    <property type="protein sequence ID" value="OGE89932.1"/>
    <property type="molecule type" value="Genomic_DNA"/>
</dbReference>
<dbReference type="AlphaFoldDB" id="A0A1F5PJT5"/>
<dbReference type="InterPro" id="IPR042184">
    <property type="entry name" value="YqeY/Aim41_N"/>
</dbReference>
<dbReference type="Gene3D" id="1.10.10.410">
    <property type="match status" value="1"/>
</dbReference>
<dbReference type="InterPro" id="IPR003789">
    <property type="entry name" value="Asn/Gln_tRNA_amidoTrase-B-like"/>
</dbReference>
<dbReference type="STRING" id="1817828.A2722_00030"/>
<dbReference type="PANTHER" id="PTHR28055:SF1">
    <property type="entry name" value="ALTERED INHERITANCE OF MITOCHONDRIA PROTEIN 41, MITOCHONDRIAL"/>
    <property type="match status" value="1"/>
</dbReference>
<dbReference type="Gene3D" id="1.10.1510.10">
    <property type="entry name" value="Uncharacterised protein YqeY/AIM41 PF09424, N-terminal domain"/>
    <property type="match status" value="1"/>
</dbReference>
<dbReference type="InterPro" id="IPR019004">
    <property type="entry name" value="YqeY/Aim41"/>
</dbReference>
<dbReference type="Pfam" id="PF09424">
    <property type="entry name" value="YqeY"/>
    <property type="match status" value="1"/>
</dbReference>
<dbReference type="GO" id="GO:0016884">
    <property type="term" value="F:carbon-nitrogen ligase activity, with glutamine as amido-N-donor"/>
    <property type="evidence" value="ECO:0007669"/>
    <property type="project" value="InterPro"/>
</dbReference>
<evidence type="ECO:0000313" key="1">
    <source>
        <dbReference type="EMBL" id="OGE89932.1"/>
    </source>
</evidence>
<sequence length="137" mass="15178">MRRKDEFVLKVLRFLKSNIDSVAKDKLKELSEEEVVAVLRKRIKQSEDAKEKYAQGGRADLADSEAREMDLINTYLPTQMSQDELARIATSVASQLGARSMKDFGRVMGRVVGEVAGRADGKSIKAAVEAVLQPPAR</sequence>